<comment type="caution">
    <text evidence="8">The sequence shown here is derived from an EMBL/GenBank/DDBJ whole genome shotgun (WGS) entry which is preliminary data.</text>
</comment>
<dbReference type="SMART" id="SM01019">
    <property type="entry name" value="B3"/>
    <property type="match status" value="1"/>
</dbReference>
<accession>A0AA88U074</accession>
<dbReference type="PANTHER" id="PTHR31391">
    <property type="entry name" value="B3 DOMAIN-CONTAINING PROTEIN OS11G0197600-RELATED"/>
    <property type="match status" value="1"/>
</dbReference>
<dbReference type="PROSITE" id="PS50863">
    <property type="entry name" value="B3"/>
    <property type="match status" value="1"/>
</dbReference>
<keyword evidence="9" id="KW-1185">Reference proteome</keyword>
<feature type="compositionally biased region" description="Polar residues" evidence="6">
    <location>
        <begin position="30"/>
        <end position="48"/>
    </location>
</feature>
<dbReference type="Pfam" id="PF02362">
    <property type="entry name" value="B3"/>
    <property type="match status" value="1"/>
</dbReference>
<keyword evidence="2" id="KW-0805">Transcription regulation</keyword>
<evidence type="ECO:0000256" key="5">
    <source>
        <dbReference type="ARBA" id="ARBA00023242"/>
    </source>
</evidence>
<keyword evidence="5" id="KW-0539">Nucleus</keyword>
<dbReference type="EMBL" id="JAVXUO010003040">
    <property type="protein sequence ID" value="KAK2967243.1"/>
    <property type="molecule type" value="Genomic_DNA"/>
</dbReference>
<feature type="domain" description="TF-B3" evidence="7">
    <location>
        <begin position="130"/>
        <end position="225"/>
    </location>
</feature>
<evidence type="ECO:0000256" key="6">
    <source>
        <dbReference type="SAM" id="MobiDB-lite"/>
    </source>
</evidence>
<evidence type="ECO:0000313" key="9">
    <source>
        <dbReference type="Proteomes" id="UP001187471"/>
    </source>
</evidence>
<dbReference type="Proteomes" id="UP001187471">
    <property type="component" value="Unassembled WGS sequence"/>
</dbReference>
<dbReference type="Gene3D" id="2.40.330.10">
    <property type="entry name" value="DNA-binding pseudobarrel domain"/>
    <property type="match status" value="1"/>
</dbReference>
<dbReference type="AlphaFoldDB" id="A0AA88U074"/>
<feature type="region of interest" description="Disordered" evidence="6">
    <location>
        <begin position="1"/>
        <end position="49"/>
    </location>
</feature>
<proteinExistence type="predicted"/>
<dbReference type="InterPro" id="IPR015300">
    <property type="entry name" value="DNA-bd_pseudobarrel_sf"/>
</dbReference>
<evidence type="ECO:0000256" key="4">
    <source>
        <dbReference type="ARBA" id="ARBA00023163"/>
    </source>
</evidence>
<dbReference type="GO" id="GO:0003677">
    <property type="term" value="F:DNA binding"/>
    <property type="evidence" value="ECO:0007669"/>
    <property type="project" value="UniProtKB-KW"/>
</dbReference>
<evidence type="ECO:0000256" key="3">
    <source>
        <dbReference type="ARBA" id="ARBA00023125"/>
    </source>
</evidence>
<dbReference type="InterPro" id="IPR003340">
    <property type="entry name" value="B3_DNA-bd"/>
</dbReference>
<evidence type="ECO:0000259" key="7">
    <source>
        <dbReference type="PROSITE" id="PS50863"/>
    </source>
</evidence>
<dbReference type="PANTHER" id="PTHR31391:SF64">
    <property type="entry name" value="B3 DOMAIN-CONTAINING PROTEIN OS06G0112300"/>
    <property type="match status" value="1"/>
</dbReference>
<evidence type="ECO:0000256" key="2">
    <source>
        <dbReference type="ARBA" id="ARBA00023015"/>
    </source>
</evidence>
<evidence type="ECO:0000313" key="8">
    <source>
        <dbReference type="EMBL" id="KAK2967243.1"/>
    </source>
</evidence>
<dbReference type="SUPFAM" id="SSF101936">
    <property type="entry name" value="DNA-binding pseudobarrel domain"/>
    <property type="match status" value="1"/>
</dbReference>
<keyword evidence="3" id="KW-0238">DNA-binding</keyword>
<keyword evidence="4" id="KW-0804">Transcription</keyword>
<protein>
    <recommendedName>
        <fullName evidence="7">TF-B3 domain-containing protein</fullName>
    </recommendedName>
</protein>
<dbReference type="CDD" id="cd10017">
    <property type="entry name" value="B3_DNA"/>
    <property type="match status" value="1"/>
</dbReference>
<gene>
    <name evidence="8" type="ORF">RJ640_016035</name>
</gene>
<evidence type="ECO:0000256" key="1">
    <source>
        <dbReference type="ARBA" id="ARBA00004123"/>
    </source>
</evidence>
<dbReference type="GO" id="GO:0005634">
    <property type="term" value="C:nucleus"/>
    <property type="evidence" value="ECO:0007669"/>
    <property type="project" value="UniProtKB-SubCell"/>
</dbReference>
<reference evidence="8" key="1">
    <citation type="submission" date="2022-12" db="EMBL/GenBank/DDBJ databases">
        <title>Draft genome assemblies for two species of Escallonia (Escalloniales).</title>
        <authorList>
            <person name="Chanderbali A."/>
            <person name="Dervinis C."/>
            <person name="Anghel I."/>
            <person name="Soltis D."/>
            <person name="Soltis P."/>
            <person name="Zapata F."/>
        </authorList>
    </citation>
    <scope>NUCLEOTIDE SEQUENCE</scope>
    <source>
        <strain evidence="8">UCBG92.1500</strain>
        <tissue evidence="8">Leaf</tissue>
    </source>
</reference>
<organism evidence="8 9">
    <name type="scientific">Escallonia rubra</name>
    <dbReference type="NCBI Taxonomy" id="112253"/>
    <lineage>
        <taxon>Eukaryota</taxon>
        <taxon>Viridiplantae</taxon>
        <taxon>Streptophyta</taxon>
        <taxon>Embryophyta</taxon>
        <taxon>Tracheophyta</taxon>
        <taxon>Spermatophyta</taxon>
        <taxon>Magnoliopsida</taxon>
        <taxon>eudicotyledons</taxon>
        <taxon>Gunneridae</taxon>
        <taxon>Pentapetalae</taxon>
        <taxon>asterids</taxon>
        <taxon>campanulids</taxon>
        <taxon>Escalloniales</taxon>
        <taxon>Escalloniaceae</taxon>
        <taxon>Escallonia</taxon>
    </lineage>
</organism>
<comment type="subcellular location">
    <subcellularLocation>
        <location evidence="1">Nucleus</location>
    </subcellularLocation>
</comment>
<sequence length="248" mass="27336">MESRKHPCAGEEPPVAPAPSDSTRPLEGSSLLTVSPSAPKTSSHSMGTRSKCAACQRLKILPRVVSPPPATSTRQMMTGSGKRSDPLVVYMLLMDPPASVLGNKVEYPYKKSPTMSEDDEFWPLSGKPYFDVVLTKSHVKPAYHLVFPAKMTPVLPSTTVPALVTYRGKTWETIFYGDRASKRFDVSWKFFVNDNDLKVGDALVFELVDSSTALVKFRVQILRGDFPSELLEKVNESGETSDNPIVIE</sequence>
<dbReference type="InterPro" id="IPR044837">
    <property type="entry name" value="REM16-like"/>
</dbReference>
<name>A0AA88U074_9ASTE</name>